<evidence type="ECO:0000313" key="2">
    <source>
        <dbReference type="EMBL" id="SDX64856.1"/>
    </source>
</evidence>
<keyword evidence="1" id="KW-0472">Membrane</keyword>
<gene>
    <name evidence="2" type="ORF">SAMN05421644_10893</name>
</gene>
<name>A0A1H3DEN6_ALLWA</name>
<protein>
    <submittedName>
        <fullName evidence="2">Type IV pilus assembly protein PilW</fullName>
    </submittedName>
</protein>
<dbReference type="NCBIfam" id="TIGR02532">
    <property type="entry name" value="IV_pilin_GFxxxE"/>
    <property type="match status" value="1"/>
</dbReference>
<dbReference type="STRING" id="61595.SAMN05421644_10893"/>
<accession>A0A1H3DEN6</accession>
<feature type="transmembrane region" description="Helical" evidence="1">
    <location>
        <begin position="12"/>
        <end position="36"/>
    </location>
</feature>
<dbReference type="EMBL" id="FNOW01000008">
    <property type="protein sequence ID" value="SDX64856.1"/>
    <property type="molecule type" value="Genomic_DNA"/>
</dbReference>
<dbReference type="RefSeq" id="WP_091332535.1">
    <property type="nucleotide sequence ID" value="NZ_FNOW01000008.1"/>
</dbReference>
<reference evidence="3" key="1">
    <citation type="submission" date="2016-10" db="EMBL/GenBank/DDBJ databases">
        <authorList>
            <person name="Varghese N."/>
            <person name="Submissions S."/>
        </authorList>
    </citation>
    <scope>NUCLEOTIDE SEQUENCE [LARGE SCALE GENOMIC DNA]</scope>
    <source>
        <strain evidence="3">DSM 173</strain>
    </source>
</reference>
<dbReference type="AlphaFoldDB" id="A0A1H3DEN6"/>
<organism evidence="2 3">
    <name type="scientific">Allochromatium warmingii</name>
    <name type="common">Chromatium warmingii</name>
    <dbReference type="NCBI Taxonomy" id="61595"/>
    <lineage>
        <taxon>Bacteria</taxon>
        <taxon>Pseudomonadati</taxon>
        <taxon>Pseudomonadota</taxon>
        <taxon>Gammaproteobacteria</taxon>
        <taxon>Chromatiales</taxon>
        <taxon>Chromatiaceae</taxon>
        <taxon>Allochromatium</taxon>
    </lineage>
</organism>
<proteinExistence type="predicted"/>
<evidence type="ECO:0000256" key="1">
    <source>
        <dbReference type="SAM" id="Phobius"/>
    </source>
</evidence>
<sequence>MNTQRLQRDAGFTLVELMIAMVLGLLVTGGVIGIFVSNQQIYRQNENLARLQENARYALEVMARDIREAGGVACGKNPPTANVLNNADTAWWSTWGDGIRGYDGDNTTFPKTFGTNALDRVSGTDAIVILSGTVNDGLYIKTHNPSSANFSVNTTSHGISDDDILIMCDDETAVIFQVTNANSNNTTIVHNTGNSPPGNCTKALGCAPDKSSCGAGKDQFCPKTGSNDCFFGCDSSNEVSKPFNDGGFISKFSSHAWYIGNNRLGGRSLYRIDQEKGTEGTDEIVDGVRDLQLQYLANDSDQYVDANSITNWGDVTAVRLTFTFETLEQVGIEENSTIQRDWFTVVQIRNR</sequence>
<dbReference type="InterPro" id="IPR032092">
    <property type="entry name" value="PilW"/>
</dbReference>
<dbReference type="Pfam" id="PF16074">
    <property type="entry name" value="PilW"/>
    <property type="match status" value="1"/>
</dbReference>
<dbReference type="InterPro" id="IPR012902">
    <property type="entry name" value="N_methyl_site"/>
</dbReference>
<evidence type="ECO:0000313" key="3">
    <source>
        <dbReference type="Proteomes" id="UP000198672"/>
    </source>
</evidence>
<dbReference type="OrthoDB" id="5296662at2"/>
<keyword evidence="1" id="KW-0812">Transmembrane</keyword>
<dbReference type="PROSITE" id="PS00409">
    <property type="entry name" value="PROKAR_NTER_METHYL"/>
    <property type="match status" value="1"/>
</dbReference>
<keyword evidence="1" id="KW-1133">Transmembrane helix</keyword>
<dbReference type="Proteomes" id="UP000198672">
    <property type="component" value="Unassembled WGS sequence"/>
</dbReference>
<dbReference type="GO" id="GO:0043683">
    <property type="term" value="P:type IV pilus assembly"/>
    <property type="evidence" value="ECO:0007669"/>
    <property type="project" value="InterPro"/>
</dbReference>
<dbReference type="Pfam" id="PF07963">
    <property type="entry name" value="N_methyl"/>
    <property type="match status" value="1"/>
</dbReference>
<keyword evidence="3" id="KW-1185">Reference proteome</keyword>